<keyword evidence="2" id="KW-1185">Reference proteome</keyword>
<organism evidence="1 2">
    <name type="scientific">Azospirillum doebereinerae</name>
    <dbReference type="NCBI Taxonomy" id="92933"/>
    <lineage>
        <taxon>Bacteria</taxon>
        <taxon>Pseudomonadati</taxon>
        <taxon>Pseudomonadota</taxon>
        <taxon>Alphaproteobacteria</taxon>
        <taxon>Rhodospirillales</taxon>
        <taxon>Azospirillaceae</taxon>
        <taxon>Azospirillum</taxon>
    </lineage>
</organism>
<protein>
    <submittedName>
        <fullName evidence="1">Uncharacterized protein</fullName>
    </submittedName>
</protein>
<reference evidence="1 2" key="1">
    <citation type="submission" date="2018-12" db="EMBL/GenBank/DDBJ databases">
        <authorList>
            <person name="Yang Y."/>
        </authorList>
    </citation>
    <scope>NUCLEOTIDE SEQUENCE [LARGE SCALE GENOMIC DNA]</scope>
    <source>
        <strain evidence="1 2">GSF71</strain>
    </source>
</reference>
<dbReference type="EMBL" id="RZIJ01000018">
    <property type="protein sequence ID" value="RUQ67202.1"/>
    <property type="molecule type" value="Genomic_DNA"/>
</dbReference>
<dbReference type="Proteomes" id="UP000280346">
    <property type="component" value="Unassembled WGS sequence"/>
</dbReference>
<evidence type="ECO:0000313" key="2">
    <source>
        <dbReference type="Proteomes" id="UP000280346"/>
    </source>
</evidence>
<sequence length="64" mass="7337">MRERGWGEGGKPLFFAFGEYPSSQPFSRKGRRAFSSENPLALRPIPAIVSTPSKRKRTGRWRGW</sequence>
<comment type="caution">
    <text evidence="1">The sequence shown here is derived from an EMBL/GenBank/DDBJ whole genome shotgun (WGS) entry which is preliminary data.</text>
</comment>
<dbReference type="AlphaFoldDB" id="A0A3S0VGB1"/>
<accession>A0A3S0VGB1</accession>
<dbReference type="OrthoDB" id="9989248at2"/>
<name>A0A3S0VGB1_9PROT</name>
<gene>
    <name evidence="1" type="ORF">EJ913_21260</name>
</gene>
<proteinExistence type="predicted"/>
<evidence type="ECO:0000313" key="1">
    <source>
        <dbReference type="EMBL" id="RUQ67202.1"/>
    </source>
</evidence>